<evidence type="ECO:0000313" key="1">
    <source>
        <dbReference type="EMBL" id="CAB4130963.1"/>
    </source>
</evidence>
<organism evidence="1">
    <name type="scientific">uncultured Caudovirales phage</name>
    <dbReference type="NCBI Taxonomy" id="2100421"/>
    <lineage>
        <taxon>Viruses</taxon>
        <taxon>Duplodnaviria</taxon>
        <taxon>Heunggongvirae</taxon>
        <taxon>Uroviricota</taxon>
        <taxon>Caudoviricetes</taxon>
        <taxon>Peduoviridae</taxon>
        <taxon>Maltschvirus</taxon>
        <taxon>Maltschvirus maltsch</taxon>
    </lineage>
</organism>
<proteinExistence type="predicted"/>
<accession>A0A6J5LC81</accession>
<name>A0A6J5LC81_9CAUD</name>
<sequence length="224" mass="24608">MSFYDFNISNATVQLMPPDKRRNNNVSIFKAMIATPLQWGRDNLFGTYYEGATAGQYAPGIYNKGQQVIYNKAVYESIIDNNTDLPTASTWFLVQPNFLGIKERIKYNGNKLTLEYALNKEFGTTFRQPNDPVNPTPSDIYITNIAAVLTGLRIGNTEAGSSSIGATTASASIGGNTPFVYTNNFQINIPIALATILGTNYIAIISSFAKMYAAASLKFTIQTY</sequence>
<dbReference type="EMBL" id="LR796245">
    <property type="protein sequence ID" value="CAB4130963.1"/>
    <property type="molecule type" value="Genomic_DNA"/>
</dbReference>
<gene>
    <name evidence="1" type="ORF">UFOVP129_39</name>
</gene>
<reference evidence="1" key="1">
    <citation type="submission" date="2020-04" db="EMBL/GenBank/DDBJ databases">
        <authorList>
            <person name="Chiriac C."/>
            <person name="Salcher M."/>
            <person name="Ghai R."/>
            <person name="Kavagutti S V."/>
        </authorList>
    </citation>
    <scope>NUCLEOTIDE SEQUENCE</scope>
</reference>
<protein>
    <submittedName>
        <fullName evidence="1">Uncharacterized protein</fullName>
    </submittedName>
</protein>